<keyword evidence="4" id="KW-0689">Ribosomal protein</keyword>
<proteinExistence type="inferred from homology"/>
<accession>A0A0P9EYB0</accession>
<name>A0A0P9EYB0_RHOGW</name>
<comment type="similarity">
    <text evidence="2">Belongs to the mitochondrion-specific ribosomal protein mL40 family.</text>
</comment>
<keyword evidence="6" id="KW-0687">Ribonucleoprotein</keyword>
<dbReference type="GO" id="GO:0005840">
    <property type="term" value="C:ribosome"/>
    <property type="evidence" value="ECO:0007669"/>
    <property type="project" value="UniProtKB-KW"/>
</dbReference>
<dbReference type="InterPro" id="IPR019192">
    <property type="entry name" value="Ribosomal_mL40"/>
</dbReference>
<evidence type="ECO:0000256" key="4">
    <source>
        <dbReference type="ARBA" id="ARBA00022980"/>
    </source>
</evidence>
<dbReference type="EMBL" id="KQ474088">
    <property type="protein sequence ID" value="KPV72198.1"/>
    <property type="molecule type" value="Genomic_DNA"/>
</dbReference>
<protein>
    <recommendedName>
        <fullName evidence="7">Large ribosomal subunit protein mL40</fullName>
    </recommendedName>
</protein>
<evidence type="ECO:0000256" key="8">
    <source>
        <dbReference type="SAM" id="MobiDB-lite"/>
    </source>
</evidence>
<dbReference type="PANTHER" id="PTHR39150:SF1">
    <property type="entry name" value="LARGE RIBOSOMAL SUBUNIT PROTEIN ML40"/>
    <property type="match status" value="1"/>
</dbReference>
<sequence>MLRSTLSCTRHAQPLCKHAVRAYATKQAAGSGSRKKAAQVTSRGRPGEGGSDSKIETIKQTLLESDPTEAERLEALRRVIPSAEAHDTIQRAWQLHQRHRREAHTAELARKYAAMRSALSLLEDTSPHLYRTATEGRKFQNVDQARATNARLEGLVPREMRVPTERPGAQLWDHEWKAPVQQQQQATGAGEGKEAAASRAKA</sequence>
<dbReference type="GO" id="GO:0032543">
    <property type="term" value="P:mitochondrial translation"/>
    <property type="evidence" value="ECO:0007669"/>
    <property type="project" value="InterPro"/>
</dbReference>
<evidence type="ECO:0000256" key="3">
    <source>
        <dbReference type="ARBA" id="ARBA00022946"/>
    </source>
</evidence>
<evidence type="ECO:0000256" key="1">
    <source>
        <dbReference type="ARBA" id="ARBA00004173"/>
    </source>
</evidence>
<gene>
    <name evidence="9" type="ORF">RHOBADRAFT_56021</name>
</gene>
<dbReference type="AlphaFoldDB" id="A0A0P9EYB0"/>
<feature type="region of interest" description="Disordered" evidence="8">
    <location>
        <begin position="176"/>
        <end position="202"/>
    </location>
</feature>
<dbReference type="PANTHER" id="PTHR39150">
    <property type="entry name" value="54S RIBOSOMAL PROTEIN L28, MITOCHONDRIAL"/>
    <property type="match status" value="1"/>
</dbReference>
<dbReference type="GO" id="GO:1990904">
    <property type="term" value="C:ribonucleoprotein complex"/>
    <property type="evidence" value="ECO:0007669"/>
    <property type="project" value="UniProtKB-KW"/>
</dbReference>
<evidence type="ECO:0000256" key="6">
    <source>
        <dbReference type="ARBA" id="ARBA00023274"/>
    </source>
</evidence>
<keyword evidence="3" id="KW-0809">Transit peptide</keyword>
<organism evidence="9 10">
    <name type="scientific">Rhodotorula graminis (strain WP1)</name>
    <dbReference type="NCBI Taxonomy" id="578459"/>
    <lineage>
        <taxon>Eukaryota</taxon>
        <taxon>Fungi</taxon>
        <taxon>Dikarya</taxon>
        <taxon>Basidiomycota</taxon>
        <taxon>Pucciniomycotina</taxon>
        <taxon>Microbotryomycetes</taxon>
        <taxon>Sporidiobolales</taxon>
        <taxon>Sporidiobolaceae</taxon>
        <taxon>Rhodotorula</taxon>
    </lineage>
</organism>
<evidence type="ECO:0000256" key="7">
    <source>
        <dbReference type="ARBA" id="ARBA00035192"/>
    </source>
</evidence>
<dbReference type="GeneID" id="28978587"/>
<dbReference type="InterPro" id="IPR042831">
    <property type="entry name" value="Ribosomal_mL40_fung"/>
</dbReference>
<evidence type="ECO:0000256" key="5">
    <source>
        <dbReference type="ARBA" id="ARBA00023128"/>
    </source>
</evidence>
<reference evidence="9 10" key="1">
    <citation type="journal article" date="2015" name="Front. Microbiol.">
        <title>Genome sequence of the plant growth promoting endophytic yeast Rhodotorula graminis WP1.</title>
        <authorList>
            <person name="Firrincieli A."/>
            <person name="Otillar R."/>
            <person name="Salamov A."/>
            <person name="Schmutz J."/>
            <person name="Khan Z."/>
            <person name="Redman R.S."/>
            <person name="Fleck N.D."/>
            <person name="Lindquist E."/>
            <person name="Grigoriev I.V."/>
            <person name="Doty S.L."/>
        </authorList>
    </citation>
    <scope>NUCLEOTIDE SEQUENCE [LARGE SCALE GENOMIC DNA]</scope>
    <source>
        <strain evidence="9 10">WP1</strain>
    </source>
</reference>
<keyword evidence="10" id="KW-1185">Reference proteome</keyword>
<dbReference type="Pfam" id="PF09812">
    <property type="entry name" value="MRP-L28"/>
    <property type="match status" value="1"/>
</dbReference>
<feature type="compositionally biased region" description="Low complexity" evidence="8">
    <location>
        <begin position="178"/>
        <end position="188"/>
    </location>
</feature>
<evidence type="ECO:0000313" key="9">
    <source>
        <dbReference type="EMBL" id="KPV72198.1"/>
    </source>
</evidence>
<dbReference type="OMA" id="ERAWFLH"/>
<feature type="region of interest" description="Disordered" evidence="8">
    <location>
        <begin position="26"/>
        <end position="55"/>
    </location>
</feature>
<dbReference type="RefSeq" id="XP_018268247.1">
    <property type="nucleotide sequence ID" value="XM_018418139.1"/>
</dbReference>
<dbReference type="Gene3D" id="6.10.250.3440">
    <property type="match status" value="1"/>
</dbReference>
<dbReference type="Proteomes" id="UP000053890">
    <property type="component" value="Unassembled WGS sequence"/>
</dbReference>
<dbReference type="GO" id="GO:0005739">
    <property type="term" value="C:mitochondrion"/>
    <property type="evidence" value="ECO:0007669"/>
    <property type="project" value="UniProtKB-SubCell"/>
</dbReference>
<dbReference type="GO" id="GO:0003735">
    <property type="term" value="F:structural constituent of ribosome"/>
    <property type="evidence" value="ECO:0007669"/>
    <property type="project" value="InterPro"/>
</dbReference>
<keyword evidence="5" id="KW-0496">Mitochondrion</keyword>
<dbReference type="STRING" id="578459.A0A0P9EYB0"/>
<dbReference type="OrthoDB" id="2098203at2759"/>
<evidence type="ECO:0000256" key="2">
    <source>
        <dbReference type="ARBA" id="ARBA00009360"/>
    </source>
</evidence>
<evidence type="ECO:0000313" key="10">
    <source>
        <dbReference type="Proteomes" id="UP000053890"/>
    </source>
</evidence>
<comment type="subcellular location">
    <subcellularLocation>
        <location evidence="1">Mitochondrion</location>
    </subcellularLocation>
</comment>